<feature type="transmembrane region" description="Helical" evidence="6">
    <location>
        <begin position="379"/>
        <end position="400"/>
    </location>
</feature>
<dbReference type="OrthoDB" id="5368493at2"/>
<dbReference type="RefSeq" id="WP_044526308.1">
    <property type="nucleotide sequence ID" value="NZ_CP009440.1"/>
</dbReference>
<dbReference type="InterPro" id="IPR036259">
    <property type="entry name" value="MFS_trans_sf"/>
</dbReference>
<dbReference type="SUPFAM" id="SSF103473">
    <property type="entry name" value="MFS general substrate transporter"/>
    <property type="match status" value="1"/>
</dbReference>
<feature type="transmembrane region" description="Helical" evidence="6">
    <location>
        <begin position="76"/>
        <end position="95"/>
    </location>
</feature>
<feature type="transmembrane region" description="Helical" evidence="6">
    <location>
        <begin position="245"/>
        <end position="269"/>
    </location>
</feature>
<feature type="domain" description="Major facilitator superfamily (MFS) profile" evidence="7">
    <location>
        <begin position="12"/>
        <end position="434"/>
    </location>
</feature>
<dbReference type="PANTHER" id="PTHR48022">
    <property type="entry name" value="PLASTIDIC GLUCOSE TRANSPORTER 4"/>
    <property type="match status" value="1"/>
</dbReference>
<evidence type="ECO:0000259" key="7">
    <source>
        <dbReference type="PROSITE" id="PS50850"/>
    </source>
</evidence>
<keyword evidence="4 6" id="KW-1133">Transmembrane helix</keyword>
<dbReference type="GO" id="GO:0016020">
    <property type="term" value="C:membrane"/>
    <property type="evidence" value="ECO:0007669"/>
    <property type="project" value="UniProtKB-SubCell"/>
</dbReference>
<evidence type="ECO:0000256" key="5">
    <source>
        <dbReference type="ARBA" id="ARBA00023136"/>
    </source>
</evidence>
<comment type="subcellular location">
    <subcellularLocation>
        <location evidence="1">Membrane</location>
        <topology evidence="1">Multi-pass membrane protein</topology>
    </subcellularLocation>
</comment>
<evidence type="ECO:0000256" key="2">
    <source>
        <dbReference type="ARBA" id="ARBA00010992"/>
    </source>
</evidence>
<evidence type="ECO:0000256" key="4">
    <source>
        <dbReference type="ARBA" id="ARBA00022989"/>
    </source>
</evidence>
<keyword evidence="3 6" id="KW-0812">Transmembrane</keyword>
<dbReference type="InterPro" id="IPR003663">
    <property type="entry name" value="Sugar/inositol_transpt"/>
</dbReference>
<feature type="transmembrane region" description="Helical" evidence="6">
    <location>
        <begin position="281"/>
        <end position="306"/>
    </location>
</feature>
<feature type="transmembrane region" description="Helical" evidence="6">
    <location>
        <begin position="313"/>
        <end position="336"/>
    </location>
</feature>
<dbReference type="AlphaFoldDB" id="A0A0B6CTC6"/>
<reference evidence="8 9" key="1">
    <citation type="journal article" date="2015" name="Genome Announc.">
        <title>Genome sequencing of 18 francisella strains to aid in assay development and testing.</title>
        <authorList>
            <person name="Johnson S.L."/>
            <person name="Daligault H.E."/>
            <person name="Davenport K.W."/>
            <person name="Coyne S.R."/>
            <person name="Frey K.G."/>
            <person name="Koroleva G.I."/>
            <person name="Broomall S.M."/>
            <person name="Bishop-Lilly K.A."/>
            <person name="Bruce D.C."/>
            <person name="Chertkov O."/>
            <person name="Freitas T."/>
            <person name="Jaissle J."/>
            <person name="Ladner J.T."/>
            <person name="Rosenzweig C.N."/>
            <person name="Gibbons H.S."/>
            <person name="Palacios G.F."/>
            <person name="Redden C.L."/>
            <person name="Xu Y."/>
            <person name="Minogue T.D."/>
            <person name="Chain P.S."/>
        </authorList>
    </citation>
    <scope>NUCLEOTIDE SEQUENCE [LARGE SCALE GENOMIC DNA]</scope>
    <source>
        <strain evidence="8 9">GA01-2794</strain>
    </source>
</reference>
<keyword evidence="5 6" id="KW-0472">Membrane</keyword>
<feature type="transmembrane region" description="Helical" evidence="6">
    <location>
        <begin position="163"/>
        <end position="186"/>
    </location>
</feature>
<feature type="transmembrane region" description="Helical" evidence="6">
    <location>
        <begin position="135"/>
        <end position="157"/>
    </location>
</feature>
<feature type="transmembrane region" description="Helical" evidence="6">
    <location>
        <begin position="342"/>
        <end position="367"/>
    </location>
</feature>
<gene>
    <name evidence="8" type="ORF">LA55_1171</name>
</gene>
<dbReference type="Gene3D" id="1.20.1250.20">
    <property type="entry name" value="MFS general substrate transporter like domains"/>
    <property type="match status" value="1"/>
</dbReference>
<dbReference type="PANTHER" id="PTHR48022:SF2">
    <property type="entry name" value="PLASTIDIC GLUCOSE TRANSPORTER 4"/>
    <property type="match status" value="1"/>
</dbReference>
<sequence>MNLNFRYSFKFILPVYIISAIIGGYALAIVGGIGKDIQYSFNLDNHQLSILLGLVFLGGILAKVVWLATDRIGRRAMIISFAIMYIIGTYLFVISNSYNTLIVARFIQGAAILLCTYAFPIYITEISPANRRGMYVTLFQLFWTAGMCLSGVIIFFFYNALSWYQYIYITIFLVIVLLGLICILPPSPTWLVLRKRYDDAYIVISKTQPTLTKHEIQKHIEEVRVSLREHKPKTFFQKILIGKDIWPVLLVTTILILNQLTGINFIIFSSELILSPLTNNIYITHIANSLILVVNFGVTILTIFYIDKWGRKRVIFTGLTIALISMILLVVLYSLPTFDYNYILVILFLITCIAGLAFGPSGVIVTLINELLPNRVRIIGIFIAGVVSMLFAFFFIGYFLQIGERYGFNIMFGIIFISSFVYLLIVKKLIPETAGKTLEEIENEFQ</sequence>
<proteinExistence type="inferred from homology"/>
<evidence type="ECO:0000313" key="9">
    <source>
        <dbReference type="Proteomes" id="UP000031830"/>
    </source>
</evidence>
<accession>A0A0B6CTC6</accession>
<evidence type="ECO:0000256" key="6">
    <source>
        <dbReference type="SAM" id="Phobius"/>
    </source>
</evidence>
<protein>
    <submittedName>
        <fullName evidence="8">Sugar (And other) transporter family protein</fullName>
    </submittedName>
</protein>
<dbReference type="InterPro" id="IPR020846">
    <property type="entry name" value="MFS_dom"/>
</dbReference>
<dbReference type="Proteomes" id="UP000031830">
    <property type="component" value="Chromosome"/>
</dbReference>
<feature type="transmembrane region" description="Helical" evidence="6">
    <location>
        <begin position="46"/>
        <end position="69"/>
    </location>
</feature>
<dbReference type="EMBL" id="CP009440">
    <property type="protein sequence ID" value="AJI53729.1"/>
    <property type="molecule type" value="Genomic_DNA"/>
</dbReference>
<evidence type="ECO:0000256" key="3">
    <source>
        <dbReference type="ARBA" id="ARBA00022692"/>
    </source>
</evidence>
<feature type="transmembrane region" description="Helical" evidence="6">
    <location>
        <begin position="406"/>
        <end position="426"/>
    </location>
</feature>
<dbReference type="InterPro" id="IPR005829">
    <property type="entry name" value="Sugar_transporter_CS"/>
</dbReference>
<dbReference type="GO" id="GO:0005351">
    <property type="term" value="F:carbohydrate:proton symporter activity"/>
    <property type="evidence" value="ECO:0007669"/>
    <property type="project" value="TreeGrafter"/>
</dbReference>
<evidence type="ECO:0000313" key="8">
    <source>
        <dbReference type="EMBL" id="AJI53729.1"/>
    </source>
</evidence>
<feature type="transmembrane region" description="Helical" evidence="6">
    <location>
        <begin position="101"/>
        <end position="123"/>
    </location>
</feature>
<evidence type="ECO:0000256" key="1">
    <source>
        <dbReference type="ARBA" id="ARBA00004141"/>
    </source>
</evidence>
<dbReference type="Pfam" id="PF00083">
    <property type="entry name" value="Sugar_tr"/>
    <property type="match status" value="1"/>
</dbReference>
<dbReference type="PROSITE" id="PS50850">
    <property type="entry name" value="MFS"/>
    <property type="match status" value="1"/>
</dbReference>
<comment type="similarity">
    <text evidence="2">Belongs to the major facilitator superfamily. Sugar transporter (TC 2.A.1.1) family.</text>
</comment>
<dbReference type="PROSITE" id="PS00216">
    <property type="entry name" value="SUGAR_TRANSPORT_1"/>
    <property type="match status" value="1"/>
</dbReference>
<feature type="transmembrane region" description="Helical" evidence="6">
    <location>
        <begin position="12"/>
        <end position="34"/>
    </location>
</feature>
<dbReference type="InterPro" id="IPR050360">
    <property type="entry name" value="MFS_Sugar_Transporters"/>
</dbReference>
<name>A0A0B6CTC6_9GAMM</name>
<organism evidence="8 9">
    <name type="scientific">Francisella philomiragia</name>
    <dbReference type="NCBI Taxonomy" id="28110"/>
    <lineage>
        <taxon>Bacteria</taxon>
        <taxon>Pseudomonadati</taxon>
        <taxon>Pseudomonadota</taxon>
        <taxon>Gammaproteobacteria</taxon>
        <taxon>Thiotrichales</taxon>
        <taxon>Francisellaceae</taxon>
        <taxon>Francisella</taxon>
    </lineage>
</organism>
<dbReference type="InterPro" id="IPR005828">
    <property type="entry name" value="MFS_sugar_transport-like"/>
</dbReference>
<dbReference type="KEGG" id="fpz:LA55_1171"/>
<dbReference type="PRINTS" id="PR00171">
    <property type="entry name" value="SUGRTRNSPORT"/>
</dbReference>